<dbReference type="GO" id="GO:0008360">
    <property type="term" value="P:regulation of cell shape"/>
    <property type="evidence" value="ECO:0007669"/>
    <property type="project" value="UniProtKB-KW"/>
</dbReference>
<dbReference type="SUPFAM" id="SSF63418">
    <property type="entry name" value="MurE/MurF N-terminal domain"/>
    <property type="match status" value="1"/>
</dbReference>
<accession>A0A1M5BII8</accession>
<name>A0A1M5BII8_9FIRM</name>
<evidence type="ECO:0000256" key="9">
    <source>
        <dbReference type="ARBA" id="ARBA00023316"/>
    </source>
</evidence>
<feature type="domain" description="Mur ligase N-terminal catalytic" evidence="12">
    <location>
        <begin position="26"/>
        <end position="98"/>
    </location>
</feature>
<dbReference type="GO" id="GO:0009252">
    <property type="term" value="P:peptidoglycan biosynthetic process"/>
    <property type="evidence" value="ECO:0007669"/>
    <property type="project" value="UniProtKB-UniRule"/>
</dbReference>
<feature type="domain" description="Mur ligase C-terminal" evidence="13">
    <location>
        <begin position="317"/>
        <end position="442"/>
    </location>
</feature>
<dbReference type="NCBIfam" id="TIGR01143">
    <property type="entry name" value="murF"/>
    <property type="match status" value="1"/>
</dbReference>
<dbReference type="GO" id="GO:0047480">
    <property type="term" value="F:UDP-N-acetylmuramoyl-tripeptide-D-alanyl-D-alanine ligase activity"/>
    <property type="evidence" value="ECO:0007669"/>
    <property type="project" value="UniProtKB-UniRule"/>
</dbReference>
<evidence type="ECO:0000256" key="6">
    <source>
        <dbReference type="ARBA" id="ARBA00022960"/>
    </source>
</evidence>
<evidence type="ECO:0000256" key="3">
    <source>
        <dbReference type="ARBA" id="ARBA00022618"/>
    </source>
</evidence>
<dbReference type="InterPro" id="IPR005863">
    <property type="entry name" value="UDP-N-AcMur_synth"/>
</dbReference>
<gene>
    <name evidence="10" type="primary">murF</name>
    <name evidence="15" type="ORF">SAMN02745133_02597</name>
</gene>
<comment type="similarity">
    <text evidence="10">Belongs to the MurCDEF family. MurF subfamily.</text>
</comment>
<keyword evidence="16" id="KW-1185">Reference proteome</keyword>
<evidence type="ECO:0000256" key="5">
    <source>
        <dbReference type="ARBA" id="ARBA00022840"/>
    </source>
</evidence>
<dbReference type="InterPro" id="IPR036565">
    <property type="entry name" value="Mur-like_cat_sf"/>
</dbReference>
<evidence type="ECO:0000256" key="4">
    <source>
        <dbReference type="ARBA" id="ARBA00022741"/>
    </source>
</evidence>
<evidence type="ECO:0000256" key="10">
    <source>
        <dbReference type="HAMAP-Rule" id="MF_02019"/>
    </source>
</evidence>
<keyword evidence="2 10" id="KW-0436">Ligase</keyword>
<protein>
    <recommendedName>
        <fullName evidence="10 11">UDP-N-acetylmuramoyl-tripeptide--D-alanyl-D-alanine ligase</fullName>
        <ecNumber evidence="10 11">6.3.2.10</ecNumber>
    </recommendedName>
    <alternativeName>
        <fullName evidence="10">D-alanyl-D-alanine-adding enzyme</fullName>
    </alternativeName>
</protein>
<dbReference type="OrthoDB" id="9801978at2"/>
<keyword evidence="8 10" id="KW-0131">Cell cycle</keyword>
<proteinExistence type="inferred from homology"/>
<evidence type="ECO:0000313" key="16">
    <source>
        <dbReference type="Proteomes" id="UP000184148"/>
    </source>
</evidence>
<keyword evidence="3 10" id="KW-0132">Cell division</keyword>
<evidence type="ECO:0000256" key="1">
    <source>
        <dbReference type="ARBA" id="ARBA00022490"/>
    </source>
</evidence>
<dbReference type="Gene3D" id="3.40.1390.10">
    <property type="entry name" value="MurE/MurF, N-terminal domain"/>
    <property type="match status" value="1"/>
</dbReference>
<evidence type="ECO:0000256" key="7">
    <source>
        <dbReference type="ARBA" id="ARBA00022984"/>
    </source>
</evidence>
<evidence type="ECO:0000256" key="2">
    <source>
        <dbReference type="ARBA" id="ARBA00022598"/>
    </source>
</evidence>
<evidence type="ECO:0000259" key="12">
    <source>
        <dbReference type="Pfam" id="PF01225"/>
    </source>
</evidence>
<evidence type="ECO:0000259" key="14">
    <source>
        <dbReference type="Pfam" id="PF08245"/>
    </source>
</evidence>
<reference evidence="16" key="1">
    <citation type="submission" date="2016-11" db="EMBL/GenBank/DDBJ databases">
        <authorList>
            <person name="Varghese N."/>
            <person name="Submissions S."/>
        </authorList>
    </citation>
    <scope>NUCLEOTIDE SEQUENCE [LARGE SCALE GENOMIC DNA]</scope>
    <source>
        <strain evidence="16">DSM 12395</strain>
    </source>
</reference>
<evidence type="ECO:0000256" key="8">
    <source>
        <dbReference type="ARBA" id="ARBA00023306"/>
    </source>
</evidence>
<keyword evidence="1 10" id="KW-0963">Cytoplasm</keyword>
<dbReference type="InterPro" id="IPR036615">
    <property type="entry name" value="Mur_ligase_C_dom_sf"/>
</dbReference>
<dbReference type="Proteomes" id="UP000184148">
    <property type="component" value="Unassembled WGS sequence"/>
</dbReference>
<dbReference type="Pfam" id="PF01225">
    <property type="entry name" value="Mur_ligase"/>
    <property type="match status" value="1"/>
</dbReference>
<dbReference type="Gene3D" id="3.90.190.20">
    <property type="entry name" value="Mur ligase, C-terminal domain"/>
    <property type="match status" value="1"/>
</dbReference>
<dbReference type="InterPro" id="IPR013221">
    <property type="entry name" value="Mur_ligase_cen"/>
</dbReference>
<keyword evidence="9 10" id="KW-0961">Cell wall biogenesis/degradation</keyword>
<dbReference type="RefSeq" id="WP_073239806.1">
    <property type="nucleotide sequence ID" value="NZ_FQUY01000023.1"/>
</dbReference>
<dbReference type="GO" id="GO:0005737">
    <property type="term" value="C:cytoplasm"/>
    <property type="evidence" value="ECO:0007669"/>
    <property type="project" value="UniProtKB-SubCell"/>
</dbReference>
<sequence>MLPYTIDKIVEVTGGTLLQGNPATSIKGLCTDSRKIKNGEIFVALQGLQADGHDFVDKALEQGAAALLVSQRIHAAAGVPVVLVEDTLQALQQLAAHNRARLNIPVVAVTGSNGKTTTKDMIASVLNTRYNTLKTEGNYNNELGLPLTLLHLTEEHQAAVVEMGMRGPGEIDFLARLAKPTGAVITNIGEAHLERLGSVQNIARAKTEVLEHIGEEGFAVLNGDSPFLRELAGRCKGKVWLYSLEGPGDIRGYEIRPDGHGVRYQILYPGGQGEIRLPVPGSHNVMNSMAAVGVGLRLGLTFAEIARGLEQVALTHMRLEMINCQGMTIINDTYNANPSSAKAALKVLQETATGRKIAVLGNMFELGELEQPGHREVGEAAAGLQVDYLVTVGHLAQWIAEGGLKGGLSPERVRQCENNQQAMEILKEILQTGDTILVKGSRGMRMEEIVKELVKDCRQ</sequence>
<dbReference type="GO" id="GO:0051301">
    <property type="term" value="P:cell division"/>
    <property type="evidence" value="ECO:0007669"/>
    <property type="project" value="UniProtKB-KW"/>
</dbReference>
<organism evidence="15 16">
    <name type="scientific">Desulforamulus putei DSM 12395</name>
    <dbReference type="NCBI Taxonomy" id="1121429"/>
    <lineage>
        <taxon>Bacteria</taxon>
        <taxon>Bacillati</taxon>
        <taxon>Bacillota</taxon>
        <taxon>Clostridia</taxon>
        <taxon>Eubacteriales</taxon>
        <taxon>Peptococcaceae</taxon>
        <taxon>Desulforamulus</taxon>
    </lineage>
</organism>
<feature type="domain" description="Mur ligase central" evidence="14">
    <location>
        <begin position="109"/>
        <end position="294"/>
    </location>
</feature>
<dbReference type="STRING" id="1121429.SAMN02745133_02597"/>
<dbReference type="SUPFAM" id="SSF53623">
    <property type="entry name" value="MurD-like peptide ligases, catalytic domain"/>
    <property type="match status" value="1"/>
</dbReference>
<dbReference type="GO" id="GO:0008766">
    <property type="term" value="F:UDP-N-acetylmuramoylalanyl-D-glutamyl-2,6-diaminopimelate-D-alanyl-D-alanine ligase activity"/>
    <property type="evidence" value="ECO:0007669"/>
    <property type="project" value="RHEA"/>
</dbReference>
<comment type="catalytic activity">
    <reaction evidence="10 11">
        <text>D-alanyl-D-alanine + UDP-N-acetyl-alpha-D-muramoyl-L-alanyl-gamma-D-glutamyl-meso-2,6-diaminopimelate + ATP = UDP-N-acetyl-alpha-D-muramoyl-L-alanyl-gamma-D-glutamyl-meso-2,6-diaminopimeloyl-D-alanyl-D-alanine + ADP + phosphate + H(+)</text>
        <dbReference type="Rhea" id="RHEA:28374"/>
        <dbReference type="ChEBI" id="CHEBI:15378"/>
        <dbReference type="ChEBI" id="CHEBI:30616"/>
        <dbReference type="ChEBI" id="CHEBI:43474"/>
        <dbReference type="ChEBI" id="CHEBI:57822"/>
        <dbReference type="ChEBI" id="CHEBI:61386"/>
        <dbReference type="ChEBI" id="CHEBI:83905"/>
        <dbReference type="ChEBI" id="CHEBI:456216"/>
        <dbReference type="EC" id="6.3.2.10"/>
    </reaction>
</comment>
<dbReference type="GO" id="GO:0071555">
    <property type="term" value="P:cell wall organization"/>
    <property type="evidence" value="ECO:0007669"/>
    <property type="project" value="UniProtKB-KW"/>
</dbReference>
<dbReference type="InterPro" id="IPR000713">
    <property type="entry name" value="Mur_ligase_N"/>
</dbReference>
<keyword evidence="6 10" id="KW-0133">Cell shape</keyword>
<evidence type="ECO:0000259" key="13">
    <source>
        <dbReference type="Pfam" id="PF02875"/>
    </source>
</evidence>
<dbReference type="GO" id="GO:0005524">
    <property type="term" value="F:ATP binding"/>
    <property type="evidence" value="ECO:0007669"/>
    <property type="project" value="UniProtKB-UniRule"/>
</dbReference>
<dbReference type="EC" id="6.3.2.10" evidence="10 11"/>
<dbReference type="PANTHER" id="PTHR43024">
    <property type="entry name" value="UDP-N-ACETYLMURAMOYL-TRIPEPTIDE--D-ALANYL-D-ALANINE LIGASE"/>
    <property type="match status" value="1"/>
</dbReference>
<dbReference type="InterPro" id="IPR051046">
    <property type="entry name" value="MurCDEF_CellWall_CoF430Synth"/>
</dbReference>
<comment type="pathway">
    <text evidence="10 11">Cell wall biogenesis; peptidoglycan biosynthesis.</text>
</comment>
<comment type="subcellular location">
    <subcellularLocation>
        <location evidence="10 11">Cytoplasm</location>
    </subcellularLocation>
</comment>
<keyword evidence="4 10" id="KW-0547">Nucleotide-binding</keyword>
<dbReference type="Pfam" id="PF02875">
    <property type="entry name" value="Mur_ligase_C"/>
    <property type="match status" value="1"/>
</dbReference>
<dbReference type="InterPro" id="IPR004101">
    <property type="entry name" value="Mur_ligase_C"/>
</dbReference>
<evidence type="ECO:0000313" key="15">
    <source>
        <dbReference type="EMBL" id="SHF42236.1"/>
    </source>
</evidence>
<keyword evidence="5 10" id="KW-0067">ATP-binding</keyword>
<dbReference type="SUPFAM" id="SSF53244">
    <property type="entry name" value="MurD-like peptide ligases, peptide-binding domain"/>
    <property type="match status" value="1"/>
</dbReference>
<dbReference type="Gene3D" id="3.40.1190.10">
    <property type="entry name" value="Mur-like, catalytic domain"/>
    <property type="match status" value="1"/>
</dbReference>
<evidence type="ECO:0000256" key="11">
    <source>
        <dbReference type="RuleBase" id="RU004136"/>
    </source>
</evidence>
<dbReference type="AlphaFoldDB" id="A0A1M5BII8"/>
<dbReference type="HAMAP" id="MF_02019">
    <property type="entry name" value="MurF"/>
    <property type="match status" value="1"/>
</dbReference>
<dbReference type="Pfam" id="PF08245">
    <property type="entry name" value="Mur_ligase_M"/>
    <property type="match status" value="1"/>
</dbReference>
<feature type="binding site" evidence="10">
    <location>
        <begin position="111"/>
        <end position="117"/>
    </location>
    <ligand>
        <name>ATP</name>
        <dbReference type="ChEBI" id="CHEBI:30616"/>
    </ligand>
</feature>
<comment type="function">
    <text evidence="10 11">Involved in cell wall formation. Catalyzes the final step in the synthesis of UDP-N-acetylmuramoyl-pentapeptide, the precursor of murein.</text>
</comment>
<dbReference type="EMBL" id="FQUY01000023">
    <property type="protein sequence ID" value="SHF42236.1"/>
    <property type="molecule type" value="Genomic_DNA"/>
</dbReference>
<keyword evidence="7 10" id="KW-0573">Peptidoglycan synthesis</keyword>
<dbReference type="InterPro" id="IPR035911">
    <property type="entry name" value="MurE/MurF_N"/>
</dbReference>
<dbReference type="PANTHER" id="PTHR43024:SF1">
    <property type="entry name" value="UDP-N-ACETYLMURAMOYL-TRIPEPTIDE--D-ALANYL-D-ALANINE LIGASE"/>
    <property type="match status" value="1"/>
</dbReference>
<dbReference type="UniPathway" id="UPA00219"/>